<evidence type="ECO:0000256" key="3">
    <source>
        <dbReference type="ARBA" id="ARBA00022989"/>
    </source>
</evidence>
<comment type="caution">
    <text evidence="5">The sequence shown here is derived from an EMBL/GenBank/DDBJ whole genome shotgun (WGS) entry which is preliminary data.</text>
</comment>
<keyword evidence="6" id="KW-1185">Reference proteome</keyword>
<evidence type="ECO:0000256" key="2">
    <source>
        <dbReference type="ARBA" id="ARBA00022692"/>
    </source>
</evidence>
<dbReference type="PANTHER" id="PTHR30168">
    <property type="entry name" value="PUTATIVE MEMBRANE PROTEIN YPFJ"/>
    <property type="match status" value="1"/>
</dbReference>
<accession>A0A4R4P2K8</accession>
<gene>
    <name evidence="5" type="ORF">E1261_38770</name>
</gene>
<evidence type="ECO:0000313" key="5">
    <source>
        <dbReference type="EMBL" id="TDC16521.1"/>
    </source>
</evidence>
<keyword evidence="2" id="KW-0812">Transmembrane</keyword>
<keyword evidence="3" id="KW-1133">Transmembrane helix</keyword>
<dbReference type="AlphaFoldDB" id="A0A4R4P2K8"/>
<keyword evidence="4" id="KW-0472">Membrane</keyword>
<comment type="subcellular location">
    <subcellularLocation>
        <location evidence="1">Membrane</location>
        <topology evidence="1">Single-pass membrane protein</topology>
    </subcellularLocation>
</comment>
<dbReference type="Pfam" id="PF04228">
    <property type="entry name" value="Zn_peptidase"/>
    <property type="match status" value="1"/>
</dbReference>
<reference evidence="5 6" key="1">
    <citation type="submission" date="2019-03" db="EMBL/GenBank/DDBJ databases">
        <title>Draft genome sequences of novel Actinobacteria.</title>
        <authorList>
            <person name="Sahin N."/>
            <person name="Ay H."/>
            <person name="Saygin H."/>
        </authorList>
    </citation>
    <scope>NUCLEOTIDE SEQUENCE [LARGE SCALE GENOMIC DNA]</scope>
    <source>
        <strain evidence="5 6">JCM 30547</strain>
    </source>
</reference>
<dbReference type="OrthoDB" id="3508456at2"/>
<evidence type="ECO:0000256" key="1">
    <source>
        <dbReference type="ARBA" id="ARBA00004167"/>
    </source>
</evidence>
<organism evidence="5 6">
    <name type="scientific">Kribbella albertanoniae</name>
    <dbReference type="NCBI Taxonomy" id="1266829"/>
    <lineage>
        <taxon>Bacteria</taxon>
        <taxon>Bacillati</taxon>
        <taxon>Actinomycetota</taxon>
        <taxon>Actinomycetes</taxon>
        <taxon>Propionibacteriales</taxon>
        <taxon>Kribbellaceae</taxon>
        <taxon>Kribbella</taxon>
    </lineage>
</organism>
<dbReference type="InterPro" id="IPR007343">
    <property type="entry name" value="Uncharacterised_pept_Zn_put"/>
</dbReference>
<evidence type="ECO:0000256" key="4">
    <source>
        <dbReference type="ARBA" id="ARBA00023136"/>
    </source>
</evidence>
<dbReference type="EMBL" id="SMKA01000306">
    <property type="protein sequence ID" value="TDC16521.1"/>
    <property type="molecule type" value="Genomic_DNA"/>
</dbReference>
<evidence type="ECO:0000313" key="6">
    <source>
        <dbReference type="Proteomes" id="UP000295075"/>
    </source>
</evidence>
<sequence>MTSLAVARAYYTHLVACLNKAWAPVVRQAGFTFRPPRLVVLLGQSPDSACDMPDGELYYCDGTIYMDAKPDLDYEKENRAANRALMVFFIAHEYAHHIQALTGISKAHDERNLKLNGVDVQLQETRRIELQADCLSGAFLASIRPTFPIGAQWVRVWSETYAHYTDPNSDHGQGATRRAWSRKGFTKADVSACNTFVASPAQVS</sequence>
<evidence type="ECO:0008006" key="7">
    <source>
        <dbReference type="Google" id="ProtNLM"/>
    </source>
</evidence>
<dbReference type="Proteomes" id="UP000295075">
    <property type="component" value="Unassembled WGS sequence"/>
</dbReference>
<proteinExistence type="predicted"/>
<dbReference type="PANTHER" id="PTHR30168:SF0">
    <property type="entry name" value="INNER MEMBRANE PROTEIN"/>
    <property type="match status" value="1"/>
</dbReference>
<dbReference type="GO" id="GO:0016020">
    <property type="term" value="C:membrane"/>
    <property type="evidence" value="ECO:0007669"/>
    <property type="project" value="UniProtKB-SubCell"/>
</dbReference>
<protein>
    <recommendedName>
        <fullName evidence="7">Metalloprotease</fullName>
    </recommendedName>
</protein>
<name>A0A4R4P2K8_9ACTN</name>